<accession>A0ACC2B820</accession>
<dbReference type="Proteomes" id="UP001162992">
    <property type="component" value="Chromosome 17"/>
</dbReference>
<organism evidence="1 2">
    <name type="scientific">Diphasiastrum complanatum</name>
    <name type="common">Issler's clubmoss</name>
    <name type="synonym">Lycopodium complanatum</name>
    <dbReference type="NCBI Taxonomy" id="34168"/>
    <lineage>
        <taxon>Eukaryota</taxon>
        <taxon>Viridiplantae</taxon>
        <taxon>Streptophyta</taxon>
        <taxon>Embryophyta</taxon>
        <taxon>Tracheophyta</taxon>
        <taxon>Lycopodiopsida</taxon>
        <taxon>Lycopodiales</taxon>
        <taxon>Lycopodiaceae</taxon>
        <taxon>Lycopodioideae</taxon>
        <taxon>Diphasiastrum</taxon>
    </lineage>
</organism>
<evidence type="ECO:0000313" key="1">
    <source>
        <dbReference type="EMBL" id="KAJ7525905.1"/>
    </source>
</evidence>
<evidence type="ECO:0000313" key="2">
    <source>
        <dbReference type="Proteomes" id="UP001162992"/>
    </source>
</evidence>
<sequence length="214" mass="23455">MGDPASTTLTIVSSQSITENERNSDTSKTSTNNQQDLQPRPSNAAAWAWYQHAGGAAAAAGGGISATFCSASPHVAVRRASRFREEAMRRSCSRDDLVFKVESEIVGASSLFDTYELASVAKQLDRALSGNSFTTNLNSPRHRSSLKATRRLRIRVPPVLCSSTKVVAIKDQTKRLDHHARSGHLTTIHLGKLSKAFQLFSLETKSEYNSEYQR</sequence>
<dbReference type="EMBL" id="CM055108">
    <property type="protein sequence ID" value="KAJ7525905.1"/>
    <property type="molecule type" value="Genomic_DNA"/>
</dbReference>
<protein>
    <submittedName>
        <fullName evidence="1">Uncharacterized protein</fullName>
    </submittedName>
</protein>
<name>A0ACC2B820_DIPCM</name>
<reference evidence="2" key="1">
    <citation type="journal article" date="2024" name="Proc. Natl. Acad. Sci. U.S.A.">
        <title>Extraordinary preservation of gene collinearity over three hundred million years revealed in homosporous lycophytes.</title>
        <authorList>
            <person name="Li C."/>
            <person name="Wickell D."/>
            <person name="Kuo L.Y."/>
            <person name="Chen X."/>
            <person name="Nie B."/>
            <person name="Liao X."/>
            <person name="Peng D."/>
            <person name="Ji J."/>
            <person name="Jenkins J."/>
            <person name="Williams M."/>
            <person name="Shu S."/>
            <person name="Plott C."/>
            <person name="Barry K."/>
            <person name="Rajasekar S."/>
            <person name="Grimwood J."/>
            <person name="Han X."/>
            <person name="Sun S."/>
            <person name="Hou Z."/>
            <person name="He W."/>
            <person name="Dai G."/>
            <person name="Sun C."/>
            <person name="Schmutz J."/>
            <person name="Leebens-Mack J.H."/>
            <person name="Li F.W."/>
            <person name="Wang L."/>
        </authorList>
    </citation>
    <scope>NUCLEOTIDE SEQUENCE [LARGE SCALE GENOMIC DNA]</scope>
    <source>
        <strain evidence="2">cv. PW_Plant_1</strain>
    </source>
</reference>
<proteinExistence type="predicted"/>
<gene>
    <name evidence="1" type="ORF">O6H91_17G073100</name>
</gene>
<keyword evidence="2" id="KW-1185">Reference proteome</keyword>
<comment type="caution">
    <text evidence="1">The sequence shown here is derived from an EMBL/GenBank/DDBJ whole genome shotgun (WGS) entry which is preliminary data.</text>
</comment>